<dbReference type="AlphaFoldDB" id="A0A2P4XMI4"/>
<proteinExistence type="predicted"/>
<organism evidence="1 2">
    <name type="scientific">Phytophthora palmivora</name>
    <dbReference type="NCBI Taxonomy" id="4796"/>
    <lineage>
        <taxon>Eukaryota</taxon>
        <taxon>Sar</taxon>
        <taxon>Stramenopiles</taxon>
        <taxon>Oomycota</taxon>
        <taxon>Peronosporomycetes</taxon>
        <taxon>Peronosporales</taxon>
        <taxon>Peronosporaceae</taxon>
        <taxon>Phytophthora</taxon>
    </lineage>
</organism>
<reference evidence="1 2" key="1">
    <citation type="journal article" date="2017" name="Genome Biol. Evol.">
        <title>Phytophthora megakarya and P. palmivora, closely related causal agents of cacao black pod rot, underwent increases in genome sizes and gene numbers by different mechanisms.</title>
        <authorList>
            <person name="Ali S.S."/>
            <person name="Shao J."/>
            <person name="Lary D.J."/>
            <person name="Kronmiller B."/>
            <person name="Shen D."/>
            <person name="Strem M.D."/>
            <person name="Amoako-Attah I."/>
            <person name="Akrofi A.Y."/>
            <person name="Begoude B.A."/>
            <person name="Ten Hoopen G.M."/>
            <person name="Coulibaly K."/>
            <person name="Kebe B.I."/>
            <person name="Melnick R.L."/>
            <person name="Guiltinan M.J."/>
            <person name="Tyler B.M."/>
            <person name="Meinhardt L.W."/>
            <person name="Bailey B.A."/>
        </authorList>
    </citation>
    <scope>NUCLEOTIDE SEQUENCE [LARGE SCALE GENOMIC DNA]</scope>
    <source>
        <strain evidence="2">sbr112.9</strain>
    </source>
</reference>
<protein>
    <submittedName>
        <fullName evidence="1">Retrotransposon protein, unclassified</fullName>
    </submittedName>
</protein>
<keyword evidence="2" id="KW-1185">Reference proteome</keyword>
<dbReference type="EMBL" id="NCKW01009536">
    <property type="protein sequence ID" value="POM66765.1"/>
    <property type="molecule type" value="Genomic_DNA"/>
</dbReference>
<gene>
    <name evidence="1" type="ORF">PHPALM_17324</name>
</gene>
<dbReference type="Proteomes" id="UP000237271">
    <property type="component" value="Unassembled WGS sequence"/>
</dbReference>
<accession>A0A2P4XMI4</accession>
<name>A0A2P4XMI4_9STRA</name>
<comment type="caution">
    <text evidence="1">The sequence shown here is derived from an EMBL/GenBank/DDBJ whole genome shotgun (WGS) entry which is preliminary data.</text>
</comment>
<evidence type="ECO:0000313" key="2">
    <source>
        <dbReference type="Proteomes" id="UP000237271"/>
    </source>
</evidence>
<evidence type="ECO:0000313" key="1">
    <source>
        <dbReference type="EMBL" id="POM66765.1"/>
    </source>
</evidence>
<sequence>MHSLPMRTHLSRTVLLNAACVQSWSECEHSYLTGSLQKQLWAERVCHVTTLINTTPSSKTDGRILYELWYRRIPSMTYMKVSDAVHMYTSRNSIMTSLMFEHGCARTLAYRVTRTANANFAEEPTCKYNRPRTCTGSSCRRAPATTPAAGSIAAVPHRLPSIREAHDRNEMHYPFRTEAKYDSSSPLLASGPVSLTMTRKTPSTVGKISMNRSSVDNYYTHY</sequence>